<evidence type="ECO:0000313" key="3">
    <source>
        <dbReference type="Proteomes" id="UP000198548"/>
    </source>
</evidence>
<dbReference type="Gene3D" id="3.90.550.10">
    <property type="entry name" value="Spore Coat Polysaccharide Biosynthesis Protein SpsA, Chain A"/>
    <property type="match status" value="1"/>
</dbReference>
<evidence type="ECO:0008006" key="5">
    <source>
        <dbReference type="Google" id="ProtNLM"/>
    </source>
</evidence>
<dbReference type="OrthoDB" id="9778406at2"/>
<protein>
    <recommendedName>
        <fullName evidence="5">Glycosyl transferase family 2</fullName>
    </recommendedName>
</protein>
<gene>
    <name evidence="1" type="ORF">APU01nite_04300</name>
    <name evidence="2" type="ORF">SAMN04488100_10279</name>
</gene>
<proteinExistence type="predicted"/>
<dbReference type="EMBL" id="FOBL01000002">
    <property type="protein sequence ID" value="SEL49679.1"/>
    <property type="molecule type" value="Genomic_DNA"/>
</dbReference>
<reference evidence="1 4" key="2">
    <citation type="submission" date="2019-07" db="EMBL/GenBank/DDBJ databases">
        <title>Whole genome shotgun sequence of Alkalibacterium putridalgicola NBRC 103243.</title>
        <authorList>
            <person name="Hosoyama A."/>
            <person name="Uohara A."/>
            <person name="Ohji S."/>
            <person name="Ichikawa N."/>
        </authorList>
    </citation>
    <scope>NUCLEOTIDE SEQUENCE [LARGE SCALE GENOMIC DNA]</scope>
    <source>
        <strain evidence="1 4">NBRC 103243</strain>
    </source>
</reference>
<dbReference type="CDD" id="cd00761">
    <property type="entry name" value="Glyco_tranf_GTA_type"/>
    <property type="match status" value="1"/>
</dbReference>
<dbReference type="RefSeq" id="WP_091486371.1">
    <property type="nucleotide sequence ID" value="NZ_BJUX01000003.1"/>
</dbReference>
<sequence>MNMQVLLSTMNQRNYNLLNEMKISSDTIVVNQTNGNQIDEFDYQGNYIKWINVTGKGLSKSRNIALYNSFSEICLLADDDLEYVDNYSELIKIQFESHAEADVLVFQVEGIEKKFKKYSSNSKNINFFNSMKVSSVEIAFKRKSIIEKNITFNELFGAGAIYSMGEENIFLIECLKKGLKIKYVPIKIADLHIENSSWFEGFNKDYFISRGASFAAMGKKISVLLVIQFAIRKRSKFNKHMNLFNSIKYMLRGRREYFKNF</sequence>
<accession>A0A1H7QP35</accession>
<dbReference type="EMBL" id="BJUX01000003">
    <property type="protein sequence ID" value="GEK88391.1"/>
    <property type="molecule type" value="Genomic_DNA"/>
</dbReference>
<dbReference type="Proteomes" id="UP000198548">
    <property type="component" value="Unassembled WGS sequence"/>
</dbReference>
<reference evidence="2 3" key="1">
    <citation type="submission" date="2016-10" db="EMBL/GenBank/DDBJ databases">
        <authorList>
            <person name="de Groot N.N."/>
        </authorList>
    </citation>
    <scope>NUCLEOTIDE SEQUENCE [LARGE SCALE GENOMIC DNA]</scope>
    <source>
        <strain evidence="2 3">DSM 19182</strain>
    </source>
</reference>
<dbReference type="Proteomes" id="UP000321425">
    <property type="component" value="Unassembled WGS sequence"/>
</dbReference>
<organism evidence="2 3">
    <name type="scientific">Alkalibacterium putridalgicola</name>
    <dbReference type="NCBI Taxonomy" id="426703"/>
    <lineage>
        <taxon>Bacteria</taxon>
        <taxon>Bacillati</taxon>
        <taxon>Bacillota</taxon>
        <taxon>Bacilli</taxon>
        <taxon>Lactobacillales</taxon>
        <taxon>Carnobacteriaceae</taxon>
        <taxon>Alkalibacterium</taxon>
    </lineage>
</organism>
<dbReference type="STRING" id="426703.SAMN04488100_10279"/>
<evidence type="ECO:0000313" key="1">
    <source>
        <dbReference type="EMBL" id="GEK88391.1"/>
    </source>
</evidence>
<dbReference type="SUPFAM" id="SSF53448">
    <property type="entry name" value="Nucleotide-diphospho-sugar transferases"/>
    <property type="match status" value="1"/>
</dbReference>
<evidence type="ECO:0000313" key="2">
    <source>
        <dbReference type="EMBL" id="SEL49679.1"/>
    </source>
</evidence>
<keyword evidence="4" id="KW-1185">Reference proteome</keyword>
<dbReference type="InterPro" id="IPR029044">
    <property type="entry name" value="Nucleotide-diphossugar_trans"/>
</dbReference>
<dbReference type="AlphaFoldDB" id="A0A1H7QP35"/>
<evidence type="ECO:0000313" key="4">
    <source>
        <dbReference type="Proteomes" id="UP000321425"/>
    </source>
</evidence>
<name>A0A1H7QP35_9LACT</name>